<evidence type="ECO:0000256" key="5">
    <source>
        <dbReference type="ARBA" id="ARBA00023163"/>
    </source>
</evidence>
<reference evidence="10 11" key="1">
    <citation type="submission" date="2018-01" db="EMBL/GenBank/DDBJ databases">
        <title>Bacillales members from the olive rhizosphere are effective biological control agents against Verticillium dahliae.</title>
        <authorList>
            <person name="Gomez-Lama C."/>
            <person name="Legarda G."/>
            <person name="Ruano-Rosa D."/>
            <person name="Pizarro-Tobias P."/>
            <person name="Valverde-Corredor A."/>
            <person name="Niqui J.L."/>
            <person name="Trivino J.C."/>
            <person name="Roca A."/>
            <person name="Mercado-Blanco J."/>
        </authorList>
    </citation>
    <scope>NUCLEOTIDE SEQUENCE [LARGE SCALE GENOMIC DNA]</scope>
    <source>
        <strain evidence="10 11">PIC167</strain>
    </source>
</reference>
<evidence type="ECO:0000259" key="9">
    <source>
        <dbReference type="PROSITE" id="PS51755"/>
    </source>
</evidence>
<dbReference type="AlphaFoldDB" id="A0A4U2Q8P4"/>
<dbReference type="GO" id="GO:0032993">
    <property type="term" value="C:protein-DNA complex"/>
    <property type="evidence" value="ECO:0007669"/>
    <property type="project" value="TreeGrafter"/>
</dbReference>
<feature type="DNA-binding region" description="OmpR/PhoB-type" evidence="7">
    <location>
        <begin position="130"/>
        <end position="231"/>
    </location>
</feature>
<dbReference type="RefSeq" id="WP_137059998.1">
    <property type="nucleotide sequence ID" value="NZ_PNXQ01000001.1"/>
</dbReference>
<dbReference type="Pfam" id="PF00486">
    <property type="entry name" value="Trans_reg_C"/>
    <property type="match status" value="1"/>
</dbReference>
<organism evidence="10 11">
    <name type="scientific">Paenibacillus terrae</name>
    <dbReference type="NCBI Taxonomy" id="159743"/>
    <lineage>
        <taxon>Bacteria</taxon>
        <taxon>Bacillati</taxon>
        <taxon>Bacillota</taxon>
        <taxon>Bacilli</taxon>
        <taxon>Bacillales</taxon>
        <taxon>Paenibacillaceae</taxon>
        <taxon>Paenibacillus</taxon>
    </lineage>
</organism>
<name>A0A4U2Q8P4_9BACL</name>
<evidence type="ECO:0000256" key="3">
    <source>
        <dbReference type="ARBA" id="ARBA00023015"/>
    </source>
</evidence>
<dbReference type="CDD" id="cd00383">
    <property type="entry name" value="trans_reg_C"/>
    <property type="match status" value="1"/>
</dbReference>
<evidence type="ECO:0000256" key="4">
    <source>
        <dbReference type="ARBA" id="ARBA00023125"/>
    </source>
</evidence>
<sequence length="231" mass="26659">MSIKILIIEDEKSLADMIALHLQEEGYLTELIYDSKQAVSTLIRFKPDIIVTDLLFSGMVECALIDQLRQYTTVPVLVISNNTLLNIRIKALEDGADDFLCKPFNLRELTARIKALLRRCGRSMPAESQAITKKLKKVRVWVNDYRHSLLVDDREVEVTQIEFSIIKELSCYPGKVFTRSELMDRIKGGDGAYLDRTIDVHISSLRKKIERDPKNPQHIRTVWGRGYKYEM</sequence>
<dbReference type="Gene3D" id="6.10.250.690">
    <property type="match status" value="1"/>
</dbReference>
<dbReference type="PANTHER" id="PTHR48111:SF21">
    <property type="entry name" value="DNA-BINDING DUAL MASTER TRANSCRIPTIONAL REGULATOR RPAA"/>
    <property type="match status" value="1"/>
</dbReference>
<dbReference type="SUPFAM" id="SSF46894">
    <property type="entry name" value="C-terminal effector domain of the bipartite response regulators"/>
    <property type="match status" value="1"/>
</dbReference>
<evidence type="ECO:0000313" key="10">
    <source>
        <dbReference type="EMBL" id="TKH46644.1"/>
    </source>
</evidence>
<gene>
    <name evidence="10" type="ORF">C1I60_00370</name>
</gene>
<evidence type="ECO:0000256" key="6">
    <source>
        <dbReference type="PROSITE-ProRule" id="PRU00169"/>
    </source>
</evidence>
<dbReference type="GO" id="GO:0005829">
    <property type="term" value="C:cytosol"/>
    <property type="evidence" value="ECO:0007669"/>
    <property type="project" value="TreeGrafter"/>
</dbReference>
<keyword evidence="5" id="KW-0804">Transcription</keyword>
<protein>
    <submittedName>
        <fullName evidence="10">DNA-binding response regulator</fullName>
    </submittedName>
</protein>
<dbReference type="EMBL" id="PNXQ01000001">
    <property type="protein sequence ID" value="TKH46644.1"/>
    <property type="molecule type" value="Genomic_DNA"/>
</dbReference>
<keyword evidence="2" id="KW-0902">Two-component regulatory system</keyword>
<evidence type="ECO:0000256" key="1">
    <source>
        <dbReference type="ARBA" id="ARBA00022553"/>
    </source>
</evidence>
<evidence type="ECO:0000256" key="7">
    <source>
        <dbReference type="PROSITE-ProRule" id="PRU01091"/>
    </source>
</evidence>
<dbReference type="InterPro" id="IPR001789">
    <property type="entry name" value="Sig_transdc_resp-reg_receiver"/>
</dbReference>
<dbReference type="GO" id="GO:0006355">
    <property type="term" value="P:regulation of DNA-templated transcription"/>
    <property type="evidence" value="ECO:0007669"/>
    <property type="project" value="InterPro"/>
</dbReference>
<dbReference type="InterPro" id="IPR001867">
    <property type="entry name" value="OmpR/PhoB-type_DNA-bd"/>
</dbReference>
<keyword evidence="1 6" id="KW-0597">Phosphoprotein</keyword>
<dbReference type="InterPro" id="IPR039420">
    <property type="entry name" value="WalR-like"/>
</dbReference>
<feature type="domain" description="Response regulatory" evidence="8">
    <location>
        <begin position="4"/>
        <end position="117"/>
    </location>
</feature>
<dbReference type="Gene3D" id="1.10.10.10">
    <property type="entry name" value="Winged helix-like DNA-binding domain superfamily/Winged helix DNA-binding domain"/>
    <property type="match status" value="1"/>
</dbReference>
<evidence type="ECO:0000259" key="8">
    <source>
        <dbReference type="PROSITE" id="PS50110"/>
    </source>
</evidence>
<dbReference type="PROSITE" id="PS50110">
    <property type="entry name" value="RESPONSE_REGULATORY"/>
    <property type="match status" value="1"/>
</dbReference>
<dbReference type="Proteomes" id="UP000308114">
    <property type="component" value="Unassembled WGS sequence"/>
</dbReference>
<dbReference type="InterPro" id="IPR016032">
    <property type="entry name" value="Sig_transdc_resp-reg_C-effctor"/>
</dbReference>
<proteinExistence type="predicted"/>
<dbReference type="GO" id="GO:0000156">
    <property type="term" value="F:phosphorelay response regulator activity"/>
    <property type="evidence" value="ECO:0007669"/>
    <property type="project" value="TreeGrafter"/>
</dbReference>
<dbReference type="SMART" id="SM00862">
    <property type="entry name" value="Trans_reg_C"/>
    <property type="match status" value="1"/>
</dbReference>
<dbReference type="InterPro" id="IPR036388">
    <property type="entry name" value="WH-like_DNA-bd_sf"/>
</dbReference>
<feature type="domain" description="OmpR/PhoB-type" evidence="9">
    <location>
        <begin position="130"/>
        <end position="231"/>
    </location>
</feature>
<dbReference type="Gene3D" id="3.40.50.2300">
    <property type="match status" value="1"/>
</dbReference>
<keyword evidence="3" id="KW-0805">Transcription regulation</keyword>
<dbReference type="PROSITE" id="PS51755">
    <property type="entry name" value="OMPR_PHOB"/>
    <property type="match status" value="1"/>
</dbReference>
<feature type="modified residue" description="4-aspartylphosphate" evidence="6">
    <location>
        <position position="53"/>
    </location>
</feature>
<comment type="caution">
    <text evidence="10">The sequence shown here is derived from an EMBL/GenBank/DDBJ whole genome shotgun (WGS) entry which is preliminary data.</text>
</comment>
<dbReference type="Pfam" id="PF00072">
    <property type="entry name" value="Response_reg"/>
    <property type="match status" value="1"/>
</dbReference>
<dbReference type="GO" id="GO:0000976">
    <property type="term" value="F:transcription cis-regulatory region binding"/>
    <property type="evidence" value="ECO:0007669"/>
    <property type="project" value="TreeGrafter"/>
</dbReference>
<dbReference type="InterPro" id="IPR011006">
    <property type="entry name" value="CheY-like_superfamily"/>
</dbReference>
<dbReference type="SUPFAM" id="SSF52172">
    <property type="entry name" value="CheY-like"/>
    <property type="match status" value="1"/>
</dbReference>
<evidence type="ECO:0000313" key="11">
    <source>
        <dbReference type="Proteomes" id="UP000308114"/>
    </source>
</evidence>
<accession>A0A4U2Q8P4</accession>
<keyword evidence="4 7" id="KW-0238">DNA-binding</keyword>
<dbReference type="SMART" id="SM00448">
    <property type="entry name" value="REC"/>
    <property type="match status" value="1"/>
</dbReference>
<dbReference type="PANTHER" id="PTHR48111">
    <property type="entry name" value="REGULATOR OF RPOS"/>
    <property type="match status" value="1"/>
</dbReference>
<evidence type="ECO:0000256" key="2">
    <source>
        <dbReference type="ARBA" id="ARBA00023012"/>
    </source>
</evidence>